<dbReference type="HOGENOM" id="CLU_059161_0_0_9"/>
<accession>A0A0A7FYM4</accession>
<evidence type="ECO:0000313" key="5">
    <source>
        <dbReference type="Proteomes" id="UP000030635"/>
    </source>
</evidence>
<keyword evidence="1" id="KW-1133">Transmembrane helix</keyword>
<evidence type="ECO:0000259" key="3">
    <source>
        <dbReference type="Pfam" id="PF19124"/>
    </source>
</evidence>
<dbReference type="OrthoDB" id="9808690at2"/>
<dbReference type="EMBL" id="CP006905">
    <property type="protein sequence ID" value="AIY84688.1"/>
    <property type="molecule type" value="Genomic_DNA"/>
</dbReference>
<keyword evidence="1" id="KW-0812">Transmembrane</keyword>
<dbReference type="PANTHER" id="PTHR37810:SF5">
    <property type="entry name" value="IMMUNITY PROTEIN SDPI"/>
    <property type="match status" value="1"/>
</dbReference>
<protein>
    <submittedName>
        <fullName evidence="4">Uncharacterized protein</fullName>
    </submittedName>
</protein>
<evidence type="ECO:0000256" key="1">
    <source>
        <dbReference type="SAM" id="Phobius"/>
    </source>
</evidence>
<evidence type="ECO:0000313" key="4">
    <source>
        <dbReference type="EMBL" id="AIY84688.1"/>
    </source>
</evidence>
<feature type="transmembrane region" description="Helical" evidence="1">
    <location>
        <begin position="85"/>
        <end position="103"/>
    </location>
</feature>
<dbReference type="Proteomes" id="UP000030635">
    <property type="component" value="Chromosome"/>
</dbReference>
<dbReference type="eggNOG" id="COG4194">
    <property type="taxonomic scope" value="Bacteria"/>
</dbReference>
<feature type="transmembrane region" description="Helical" evidence="1">
    <location>
        <begin position="278"/>
        <end position="302"/>
    </location>
</feature>
<dbReference type="InterPro" id="IPR012867">
    <property type="entry name" value="DUF1648"/>
</dbReference>
<keyword evidence="1" id="KW-0472">Membrane</keyword>
<feature type="transmembrane region" description="Helical" evidence="1">
    <location>
        <begin position="6"/>
        <end position="26"/>
    </location>
</feature>
<feature type="transmembrane region" description="Helical" evidence="1">
    <location>
        <begin position="253"/>
        <end position="272"/>
    </location>
</feature>
<gene>
    <name evidence="4" type="ORF">U729_1842</name>
</gene>
<sequence>MDLKNLILFYGFLIITIFVLFIGMALNINNLNYAGVIYGVRVPNKYRKDIKIKKIDKEYKKKSVIYILILTIIFSVLIFNFQKVFISIVYIFTMVFLQFYLYSKANKEMKKVKEEIGWKKEFENKKYIEIKNLDKKDYDNKINMKWFIIAFLIAILSLIITIVKLKSLPDLVPVHFNFNGDVDRYADIRTLGGKIEIFLIPIMSMFIIFIMYISTFIEYKKRKNIKLNGGTYEQIREIENTTFKSINDMMSGISIFIAVLMLCITFTMTGIIKSNKLGLNITMIITVIMVIYIIIYTIYLMIQNKNINKYYNSKSPEYYIDDDDEFKWGIFYYNPKDKSILSRKRMGIGYDFNYGNEKAIIIVVILDFILISSLVMTIIMGV</sequence>
<dbReference type="STRING" id="1561.NPD11_1174"/>
<dbReference type="GO" id="GO:0009636">
    <property type="term" value="P:response to toxic substance"/>
    <property type="evidence" value="ECO:0007669"/>
    <property type="project" value="TreeGrafter"/>
</dbReference>
<feature type="transmembrane region" description="Helical" evidence="1">
    <location>
        <begin position="359"/>
        <end position="380"/>
    </location>
</feature>
<dbReference type="KEGG" id="cbv:U729_1842"/>
<dbReference type="InterPro" id="IPR043831">
    <property type="entry name" value="DUF5808"/>
</dbReference>
<feature type="transmembrane region" description="Helical" evidence="1">
    <location>
        <begin position="146"/>
        <end position="165"/>
    </location>
</feature>
<feature type="transmembrane region" description="Helical" evidence="1">
    <location>
        <begin position="63"/>
        <end position="79"/>
    </location>
</feature>
<reference evidence="4 5" key="1">
    <citation type="journal article" date="2015" name="Infect. Genet. Evol.">
        <title>Genomic sequences of six botulinum neurotoxin-producing strains representing three clostridial species illustrate the mobility and diversity of botulinum neurotoxin genes.</title>
        <authorList>
            <person name="Smith T.J."/>
            <person name="Hill K.K."/>
            <person name="Xie G."/>
            <person name="Foley B.T."/>
            <person name="Williamson C.H."/>
            <person name="Foster J.T."/>
            <person name="Johnson S.L."/>
            <person name="Chertkov O."/>
            <person name="Teshima H."/>
            <person name="Gibbons H.S."/>
            <person name="Johnsky L.A."/>
            <person name="Karavis M.A."/>
            <person name="Smith L.A."/>
        </authorList>
    </citation>
    <scope>NUCLEOTIDE SEQUENCE [LARGE SCALE GENOMIC DNA]</scope>
    <source>
        <strain evidence="4">Sullivan</strain>
    </source>
</reference>
<keyword evidence="5" id="KW-1185">Reference proteome</keyword>
<organism evidence="4 5">
    <name type="scientific">Clostridium baratii str. Sullivan</name>
    <dbReference type="NCBI Taxonomy" id="1415775"/>
    <lineage>
        <taxon>Bacteria</taxon>
        <taxon>Bacillati</taxon>
        <taxon>Bacillota</taxon>
        <taxon>Clostridia</taxon>
        <taxon>Eubacteriales</taxon>
        <taxon>Clostridiaceae</taxon>
        <taxon>Clostridium</taxon>
    </lineage>
</organism>
<dbReference type="Pfam" id="PF19124">
    <property type="entry name" value="DUF5808"/>
    <property type="match status" value="1"/>
</dbReference>
<feature type="domain" description="DUF5808" evidence="3">
    <location>
        <begin position="335"/>
        <end position="357"/>
    </location>
</feature>
<proteinExistence type="predicted"/>
<evidence type="ECO:0000259" key="2">
    <source>
        <dbReference type="Pfam" id="PF07853"/>
    </source>
</evidence>
<dbReference type="RefSeq" id="WP_039314003.1">
    <property type="nucleotide sequence ID" value="NZ_CP006905.1"/>
</dbReference>
<feature type="domain" description="DUF1648" evidence="2">
    <location>
        <begin position="152"/>
        <end position="203"/>
    </location>
</feature>
<dbReference type="Pfam" id="PF07853">
    <property type="entry name" value="DUF1648"/>
    <property type="match status" value="1"/>
</dbReference>
<name>A0A0A7FYM4_9CLOT</name>
<dbReference type="PANTHER" id="PTHR37810">
    <property type="entry name" value="IMMUNITY PROTEIN SDPI"/>
    <property type="match status" value="1"/>
</dbReference>
<dbReference type="AlphaFoldDB" id="A0A0A7FYM4"/>
<feature type="transmembrane region" description="Helical" evidence="1">
    <location>
        <begin position="197"/>
        <end position="217"/>
    </location>
</feature>